<protein>
    <submittedName>
        <fullName evidence="1">Uncharacterized protein</fullName>
    </submittedName>
</protein>
<sequence length="88" mass="10434">MNRCHRLAVLVTRETTELCRLLRHDHDIKEYLASQAVGVMFKRPMMRKSRSAHRNRQWAFQDDFRQASKLRFLVMSCVPASKLGTHTY</sequence>
<gene>
    <name evidence="1" type="ORF">CY34DRAFT_388221</name>
</gene>
<name>A0A0D0AVY7_9AGAM</name>
<keyword evidence="2" id="KW-1185">Reference proteome</keyword>
<dbReference type="HOGENOM" id="CLU_2470574_0_0_1"/>
<reference evidence="1 2" key="1">
    <citation type="submission" date="2014-04" db="EMBL/GenBank/DDBJ databases">
        <authorList>
            <consortium name="DOE Joint Genome Institute"/>
            <person name="Kuo A."/>
            <person name="Ruytinx J."/>
            <person name="Rineau F."/>
            <person name="Colpaert J."/>
            <person name="Kohler A."/>
            <person name="Nagy L.G."/>
            <person name="Floudas D."/>
            <person name="Copeland A."/>
            <person name="Barry K.W."/>
            <person name="Cichocki N."/>
            <person name="Veneault-Fourrey C."/>
            <person name="LaButti K."/>
            <person name="Lindquist E.A."/>
            <person name="Lipzen A."/>
            <person name="Lundell T."/>
            <person name="Morin E."/>
            <person name="Murat C."/>
            <person name="Sun H."/>
            <person name="Tunlid A."/>
            <person name="Henrissat B."/>
            <person name="Grigoriev I.V."/>
            <person name="Hibbett D.S."/>
            <person name="Martin F."/>
            <person name="Nordberg H.P."/>
            <person name="Cantor M.N."/>
            <person name="Hua S.X."/>
        </authorList>
    </citation>
    <scope>NUCLEOTIDE SEQUENCE [LARGE SCALE GENOMIC DNA]</scope>
    <source>
        <strain evidence="1 2">UH-Slu-Lm8-n1</strain>
    </source>
</reference>
<evidence type="ECO:0000313" key="2">
    <source>
        <dbReference type="Proteomes" id="UP000054485"/>
    </source>
</evidence>
<reference evidence="2" key="2">
    <citation type="submission" date="2015-01" db="EMBL/GenBank/DDBJ databases">
        <title>Evolutionary Origins and Diversification of the Mycorrhizal Mutualists.</title>
        <authorList>
            <consortium name="DOE Joint Genome Institute"/>
            <consortium name="Mycorrhizal Genomics Consortium"/>
            <person name="Kohler A."/>
            <person name="Kuo A."/>
            <person name="Nagy L.G."/>
            <person name="Floudas D."/>
            <person name="Copeland A."/>
            <person name="Barry K.W."/>
            <person name="Cichocki N."/>
            <person name="Veneault-Fourrey C."/>
            <person name="LaButti K."/>
            <person name="Lindquist E.A."/>
            <person name="Lipzen A."/>
            <person name="Lundell T."/>
            <person name="Morin E."/>
            <person name="Murat C."/>
            <person name="Riley R."/>
            <person name="Ohm R."/>
            <person name="Sun H."/>
            <person name="Tunlid A."/>
            <person name="Henrissat B."/>
            <person name="Grigoriev I.V."/>
            <person name="Hibbett D.S."/>
            <person name="Martin F."/>
        </authorList>
    </citation>
    <scope>NUCLEOTIDE SEQUENCE [LARGE SCALE GENOMIC DNA]</scope>
    <source>
        <strain evidence="2">UH-Slu-Lm8-n1</strain>
    </source>
</reference>
<evidence type="ECO:0000313" key="1">
    <source>
        <dbReference type="EMBL" id="KIK38537.1"/>
    </source>
</evidence>
<dbReference type="InParanoid" id="A0A0D0AVY7"/>
<dbReference type="EMBL" id="KN835388">
    <property type="protein sequence ID" value="KIK38537.1"/>
    <property type="molecule type" value="Genomic_DNA"/>
</dbReference>
<proteinExistence type="predicted"/>
<dbReference type="Proteomes" id="UP000054485">
    <property type="component" value="Unassembled WGS sequence"/>
</dbReference>
<accession>A0A0D0AVY7</accession>
<dbReference type="AlphaFoldDB" id="A0A0D0AVY7"/>
<organism evidence="1 2">
    <name type="scientific">Suillus luteus UH-Slu-Lm8-n1</name>
    <dbReference type="NCBI Taxonomy" id="930992"/>
    <lineage>
        <taxon>Eukaryota</taxon>
        <taxon>Fungi</taxon>
        <taxon>Dikarya</taxon>
        <taxon>Basidiomycota</taxon>
        <taxon>Agaricomycotina</taxon>
        <taxon>Agaricomycetes</taxon>
        <taxon>Agaricomycetidae</taxon>
        <taxon>Boletales</taxon>
        <taxon>Suillineae</taxon>
        <taxon>Suillaceae</taxon>
        <taxon>Suillus</taxon>
    </lineage>
</organism>